<evidence type="ECO:0000256" key="2">
    <source>
        <dbReference type="ARBA" id="ARBA00023002"/>
    </source>
</evidence>
<organism evidence="3 4">
    <name type="scientific">Conidiobolus coronatus (strain ATCC 28846 / CBS 209.66 / NRRL 28638)</name>
    <name type="common">Delacroixia coronata</name>
    <dbReference type="NCBI Taxonomy" id="796925"/>
    <lineage>
        <taxon>Eukaryota</taxon>
        <taxon>Fungi</taxon>
        <taxon>Fungi incertae sedis</taxon>
        <taxon>Zoopagomycota</taxon>
        <taxon>Entomophthoromycotina</taxon>
        <taxon>Entomophthoromycetes</taxon>
        <taxon>Entomophthorales</taxon>
        <taxon>Ancylistaceae</taxon>
        <taxon>Conidiobolus</taxon>
    </lineage>
</organism>
<dbReference type="OMA" id="TDMSEWT"/>
<accession>A0A137NX36</accession>
<keyword evidence="4" id="KW-1185">Reference proteome</keyword>
<evidence type="ECO:0000313" key="4">
    <source>
        <dbReference type="Proteomes" id="UP000070444"/>
    </source>
</evidence>
<dbReference type="PANTHER" id="PTHR43008">
    <property type="entry name" value="BENZIL REDUCTASE"/>
    <property type="match status" value="1"/>
</dbReference>
<dbReference type="Pfam" id="PF00106">
    <property type="entry name" value="adh_short"/>
    <property type="match status" value="1"/>
</dbReference>
<dbReference type="GO" id="GO:0016616">
    <property type="term" value="F:oxidoreductase activity, acting on the CH-OH group of donors, NAD or NADP as acceptor"/>
    <property type="evidence" value="ECO:0007669"/>
    <property type="project" value="UniProtKB-ARBA"/>
</dbReference>
<evidence type="ECO:0000313" key="3">
    <source>
        <dbReference type="EMBL" id="KXN67204.1"/>
    </source>
</evidence>
<proteinExistence type="inferred from homology"/>
<dbReference type="AlphaFoldDB" id="A0A137NX36"/>
<dbReference type="SUPFAM" id="SSF51735">
    <property type="entry name" value="NAD(P)-binding Rossmann-fold domains"/>
    <property type="match status" value="1"/>
</dbReference>
<dbReference type="STRING" id="796925.A0A137NX36"/>
<dbReference type="OrthoDB" id="153074at2759"/>
<sequence>MSVYIVTGTSKGIGLAISESIIQLGGKVIGLARSEPLLKDIQAKLGKDKFEFVAGDITDSQVHNKVVELAASAGEIKGIVHNAAVLSPDAKLEDTKLESIKGDFNINLFSIIDLTQKALPHLKVTNGNIILVSSGAGVEPIQGWASYCLSKAALNMLSSLLAIEYPNIRTLSVDPGIMDTNMQAQIRETGSAAMNPEHHQFFQDLVSNGNLIHPSLPGSAIGKLVMNEIPKSENGKFVNWSVKF</sequence>
<dbReference type="PRINTS" id="PR00081">
    <property type="entry name" value="GDHRDH"/>
</dbReference>
<dbReference type="GO" id="GO:0050664">
    <property type="term" value="F:oxidoreductase activity, acting on NAD(P)H, oxygen as acceptor"/>
    <property type="evidence" value="ECO:0007669"/>
    <property type="project" value="TreeGrafter"/>
</dbReference>
<dbReference type="PANTHER" id="PTHR43008:SF8">
    <property type="entry name" value="BENZIL REDUCTASE ((S)-BENZOIN FORMING) IRC24"/>
    <property type="match status" value="1"/>
</dbReference>
<dbReference type="InterPro" id="IPR036291">
    <property type="entry name" value="NAD(P)-bd_dom_sf"/>
</dbReference>
<dbReference type="EMBL" id="KQ964652">
    <property type="protein sequence ID" value="KXN67204.1"/>
    <property type="molecule type" value="Genomic_DNA"/>
</dbReference>
<protein>
    <submittedName>
        <fullName evidence="3">NAD(P)-binding protein</fullName>
    </submittedName>
</protein>
<gene>
    <name evidence="3" type="ORF">CONCODRAFT_61243</name>
</gene>
<dbReference type="Proteomes" id="UP000070444">
    <property type="component" value="Unassembled WGS sequence"/>
</dbReference>
<keyword evidence="2" id="KW-0560">Oxidoreductase</keyword>
<name>A0A137NX36_CONC2</name>
<dbReference type="Gene3D" id="3.40.50.720">
    <property type="entry name" value="NAD(P)-binding Rossmann-like Domain"/>
    <property type="match status" value="1"/>
</dbReference>
<dbReference type="InterPro" id="IPR002347">
    <property type="entry name" value="SDR_fam"/>
</dbReference>
<reference evidence="3 4" key="1">
    <citation type="journal article" date="2015" name="Genome Biol. Evol.">
        <title>Phylogenomic analyses indicate that early fungi evolved digesting cell walls of algal ancestors of land plants.</title>
        <authorList>
            <person name="Chang Y."/>
            <person name="Wang S."/>
            <person name="Sekimoto S."/>
            <person name="Aerts A.L."/>
            <person name="Choi C."/>
            <person name="Clum A."/>
            <person name="LaButti K.M."/>
            <person name="Lindquist E.A."/>
            <person name="Yee Ngan C."/>
            <person name="Ohm R.A."/>
            <person name="Salamov A.A."/>
            <person name="Grigoriev I.V."/>
            <person name="Spatafora J.W."/>
            <person name="Berbee M.L."/>
        </authorList>
    </citation>
    <scope>NUCLEOTIDE SEQUENCE [LARGE SCALE GENOMIC DNA]</scope>
    <source>
        <strain evidence="3 4">NRRL 28638</strain>
    </source>
</reference>
<evidence type="ECO:0000256" key="1">
    <source>
        <dbReference type="ARBA" id="ARBA00006484"/>
    </source>
</evidence>
<comment type="similarity">
    <text evidence="1">Belongs to the short-chain dehydrogenases/reductases (SDR) family.</text>
</comment>